<dbReference type="GO" id="GO:0008726">
    <property type="term" value="F:alkanesulfonate monooxygenase activity"/>
    <property type="evidence" value="ECO:0007669"/>
    <property type="project" value="TreeGrafter"/>
</dbReference>
<dbReference type="InterPro" id="IPR036661">
    <property type="entry name" value="Luciferase-like_sf"/>
</dbReference>
<dbReference type="PANTHER" id="PTHR42847:SF4">
    <property type="entry name" value="ALKANESULFONATE MONOOXYGENASE-RELATED"/>
    <property type="match status" value="1"/>
</dbReference>
<name>A0A931CDR2_9ACTN</name>
<evidence type="ECO:0000259" key="5">
    <source>
        <dbReference type="Pfam" id="PF00296"/>
    </source>
</evidence>
<evidence type="ECO:0000313" key="7">
    <source>
        <dbReference type="Proteomes" id="UP000598146"/>
    </source>
</evidence>
<keyword evidence="3 6" id="KW-0560">Oxidoreductase</keyword>
<evidence type="ECO:0000256" key="4">
    <source>
        <dbReference type="ARBA" id="ARBA00023033"/>
    </source>
</evidence>
<dbReference type="SUPFAM" id="SSF51679">
    <property type="entry name" value="Bacterial luciferase-like"/>
    <property type="match status" value="1"/>
</dbReference>
<keyword evidence="7" id="KW-1185">Reference proteome</keyword>
<sequence>MDLGVDLLTSGPYAGPEAITRMAREAENLGYAAVWTHERLLCPVADVAQPPGPPRPLPEYYRTTYEPIDTLAFVAAGTTTVKLGTSVLTAPLHNPIQLARRLATVDRFSRGRLVVGLGQGWMREEYATWDVPFRERGDRLRDFVSALRAAWAADPVSYDGRYHRIPLSYLDPKPHQPGGPPIIVGAAADVAIDRAAGFADGFNPTSMSFERLARAIGRFRDAAARADRDPGGLSIVVRAATPLTSSPIGTGRPFLGGSPAQVVEDLRRLEELAVDHVLFTNVRQPPLDEQLELLARIKTAADRALTSKV</sequence>
<protein>
    <submittedName>
        <fullName evidence="6">TIGR03619 family F420-dependent LLM class oxidoreductase</fullName>
        <ecNumber evidence="6">1.-.-.-</ecNumber>
    </submittedName>
</protein>
<evidence type="ECO:0000313" key="6">
    <source>
        <dbReference type="EMBL" id="MBG0566102.1"/>
    </source>
</evidence>
<evidence type="ECO:0000256" key="2">
    <source>
        <dbReference type="ARBA" id="ARBA00022643"/>
    </source>
</evidence>
<dbReference type="Pfam" id="PF00296">
    <property type="entry name" value="Bac_luciferase"/>
    <property type="match status" value="1"/>
</dbReference>
<dbReference type="GO" id="GO:0046306">
    <property type="term" value="P:alkanesulfonate catabolic process"/>
    <property type="evidence" value="ECO:0007669"/>
    <property type="project" value="TreeGrafter"/>
</dbReference>
<organism evidence="6 7">
    <name type="scientific">Actinoplanes aureus</name>
    <dbReference type="NCBI Taxonomy" id="2792083"/>
    <lineage>
        <taxon>Bacteria</taxon>
        <taxon>Bacillati</taxon>
        <taxon>Actinomycetota</taxon>
        <taxon>Actinomycetes</taxon>
        <taxon>Micromonosporales</taxon>
        <taxon>Micromonosporaceae</taxon>
        <taxon>Actinoplanes</taxon>
    </lineage>
</organism>
<dbReference type="InterPro" id="IPR019921">
    <property type="entry name" value="Lucif-like_OxRdtase_Rv2161c"/>
</dbReference>
<dbReference type="Gene3D" id="3.20.20.30">
    <property type="entry name" value="Luciferase-like domain"/>
    <property type="match status" value="1"/>
</dbReference>
<dbReference type="AlphaFoldDB" id="A0A931CDR2"/>
<dbReference type="Proteomes" id="UP000598146">
    <property type="component" value="Unassembled WGS sequence"/>
</dbReference>
<keyword evidence="1" id="KW-0285">Flavoprotein</keyword>
<dbReference type="EMBL" id="JADQTO010000018">
    <property type="protein sequence ID" value="MBG0566102.1"/>
    <property type="molecule type" value="Genomic_DNA"/>
</dbReference>
<dbReference type="InterPro" id="IPR050172">
    <property type="entry name" value="SsuD_RutA_monooxygenase"/>
</dbReference>
<keyword evidence="2" id="KW-0288">FMN</keyword>
<evidence type="ECO:0000256" key="1">
    <source>
        <dbReference type="ARBA" id="ARBA00022630"/>
    </source>
</evidence>
<dbReference type="EC" id="1.-.-.-" evidence="6"/>
<keyword evidence="4" id="KW-0503">Monooxygenase</keyword>
<gene>
    <name evidence="6" type="ORF">I4J89_32115</name>
</gene>
<dbReference type="PANTHER" id="PTHR42847">
    <property type="entry name" value="ALKANESULFONATE MONOOXYGENASE"/>
    <property type="match status" value="1"/>
</dbReference>
<dbReference type="RefSeq" id="WP_196417877.1">
    <property type="nucleotide sequence ID" value="NZ_JADQTO010000018.1"/>
</dbReference>
<accession>A0A931CDR2</accession>
<reference evidence="6" key="1">
    <citation type="submission" date="2020-11" db="EMBL/GenBank/DDBJ databases">
        <title>Isolation and identification of active actinomycetes.</title>
        <authorList>
            <person name="Sun X."/>
        </authorList>
    </citation>
    <scope>NUCLEOTIDE SEQUENCE</scope>
    <source>
        <strain evidence="6">NEAU-A11</strain>
    </source>
</reference>
<dbReference type="NCBIfam" id="TIGR03619">
    <property type="entry name" value="F420_Rv2161c"/>
    <property type="match status" value="1"/>
</dbReference>
<feature type="domain" description="Luciferase-like" evidence="5">
    <location>
        <begin position="14"/>
        <end position="240"/>
    </location>
</feature>
<evidence type="ECO:0000256" key="3">
    <source>
        <dbReference type="ARBA" id="ARBA00023002"/>
    </source>
</evidence>
<proteinExistence type="predicted"/>
<dbReference type="InterPro" id="IPR011251">
    <property type="entry name" value="Luciferase-like_dom"/>
</dbReference>
<comment type="caution">
    <text evidence="6">The sequence shown here is derived from an EMBL/GenBank/DDBJ whole genome shotgun (WGS) entry which is preliminary data.</text>
</comment>